<dbReference type="Gene3D" id="3.90.640.10">
    <property type="entry name" value="Actin, Chain A, domain 4"/>
    <property type="match status" value="1"/>
</dbReference>
<dbReference type="GO" id="GO:0005524">
    <property type="term" value="F:ATP binding"/>
    <property type="evidence" value="ECO:0007669"/>
    <property type="project" value="UniProtKB-KW"/>
</dbReference>
<dbReference type="GO" id="GO:0140662">
    <property type="term" value="F:ATP-dependent protein folding chaperone"/>
    <property type="evidence" value="ECO:0007669"/>
    <property type="project" value="InterPro"/>
</dbReference>
<dbReference type="PANTHER" id="PTHR14187">
    <property type="entry name" value="ALPHA KINASE/ELONGATION FACTOR 2 KINASE"/>
    <property type="match status" value="1"/>
</dbReference>
<evidence type="ECO:0000313" key="4">
    <source>
        <dbReference type="EMBL" id="TGZ77595.1"/>
    </source>
</evidence>
<evidence type="ECO:0000313" key="5">
    <source>
        <dbReference type="Proteomes" id="UP000298138"/>
    </source>
</evidence>
<evidence type="ECO:0000256" key="2">
    <source>
        <dbReference type="ARBA" id="ARBA00022840"/>
    </source>
</evidence>
<dbReference type="Proteomes" id="UP000298138">
    <property type="component" value="Unassembled WGS sequence"/>
</dbReference>
<dbReference type="STRING" id="341454.A0A4S2ML53"/>
<keyword evidence="1" id="KW-0547">Nucleotide-binding</keyword>
<evidence type="ECO:0000256" key="3">
    <source>
        <dbReference type="SAM" id="MobiDB-lite"/>
    </source>
</evidence>
<gene>
    <name evidence="4" type="ORF">EX30DRAFT_311070</name>
</gene>
<dbReference type="SUPFAM" id="SSF53067">
    <property type="entry name" value="Actin-like ATPase domain"/>
    <property type="match status" value="2"/>
</dbReference>
<sequence length="600" mass="66494">MSYPDSPPAYTEAAKNTVGGSSTEKKEPTFVIGVDFGTTFSSVIWTHSSCPDMPPQAVQQWPGQSADQVPTELQYTNASTSSYIWGYQIKPTARQAVAPLKCTTKQRTPADDTADMLTALGVAPVTVVTHFLKSIRDTTIDAISSTILGQEFIRQSKMLWVLTIPAIWSDMAKNLMIEAAENAGFGRHREDFHFVSEPEAGAVYTLATMPPQGLQIGDSFVILDCGGGTVDLITYKIRTLNPLTIDECVAGTGDLCGSVFLDQGFEKYIRGKLGDAVIDKMSARSRMHMMNSWITDVKNRFGGTTQTEFEVSVPGVADDEKMGVESGFHVMKASDVQAIFDPIIDRCIALTRTQITSVRSQNQRVTAVLLVGGFGSSAYLRTRLLASNLSVEVLQPTNAHTAIARGALLRGLDGSIVSTHRVRRWYGCSANDFFNSSTHDVACSLKKFWSTAEEDFLVPGYMTWYVKKNDTISDTMSISFPFYRKIKTKTDTGEPNTMRETWVFKTDLLACDTSAPDFKWRNPGEVYTVCQLESDLSGVPKSRWQTKRASGSEWWVVQYDLRMRMESEVLVFELVVDGKSYGAVRMRFRAGAEREVEVKN</sequence>
<dbReference type="OrthoDB" id="2963168at2759"/>
<organism evidence="4 5">
    <name type="scientific">Ascodesmis nigricans</name>
    <dbReference type="NCBI Taxonomy" id="341454"/>
    <lineage>
        <taxon>Eukaryota</taxon>
        <taxon>Fungi</taxon>
        <taxon>Dikarya</taxon>
        <taxon>Ascomycota</taxon>
        <taxon>Pezizomycotina</taxon>
        <taxon>Pezizomycetes</taxon>
        <taxon>Pezizales</taxon>
        <taxon>Ascodesmidaceae</taxon>
        <taxon>Ascodesmis</taxon>
    </lineage>
</organism>
<keyword evidence="2" id="KW-0067">ATP-binding</keyword>
<dbReference type="Gene3D" id="3.30.420.40">
    <property type="match status" value="2"/>
</dbReference>
<evidence type="ECO:0008006" key="6">
    <source>
        <dbReference type="Google" id="ProtNLM"/>
    </source>
</evidence>
<name>A0A4S2ML53_9PEZI</name>
<keyword evidence="5" id="KW-1185">Reference proteome</keyword>
<dbReference type="CDD" id="cd10170">
    <property type="entry name" value="ASKHA_NBD_HSP70"/>
    <property type="match status" value="1"/>
</dbReference>
<feature type="region of interest" description="Disordered" evidence="3">
    <location>
        <begin position="1"/>
        <end position="24"/>
    </location>
</feature>
<accession>A0A4S2ML53</accession>
<dbReference type="InParanoid" id="A0A4S2ML53"/>
<dbReference type="AlphaFoldDB" id="A0A4S2ML53"/>
<evidence type="ECO:0000256" key="1">
    <source>
        <dbReference type="ARBA" id="ARBA00022741"/>
    </source>
</evidence>
<reference evidence="4 5" key="1">
    <citation type="submission" date="2019-04" db="EMBL/GenBank/DDBJ databases">
        <title>Comparative genomics and transcriptomics to analyze fruiting body development in filamentous ascomycetes.</title>
        <authorList>
            <consortium name="DOE Joint Genome Institute"/>
            <person name="Lutkenhaus R."/>
            <person name="Traeger S."/>
            <person name="Breuer J."/>
            <person name="Kuo A."/>
            <person name="Lipzen A."/>
            <person name="Pangilinan J."/>
            <person name="Dilworth D."/>
            <person name="Sandor L."/>
            <person name="Poggeler S."/>
            <person name="Barry K."/>
            <person name="Grigoriev I.V."/>
            <person name="Nowrousian M."/>
        </authorList>
    </citation>
    <scope>NUCLEOTIDE SEQUENCE [LARGE SCALE GENOMIC DNA]</scope>
    <source>
        <strain evidence="4 5">CBS 389.68</strain>
    </source>
</reference>
<dbReference type="InterPro" id="IPR013126">
    <property type="entry name" value="Hsp_70_fam"/>
</dbReference>
<proteinExistence type="predicted"/>
<dbReference type="PANTHER" id="PTHR14187:SF82">
    <property type="entry name" value="FAMILY CHAPERONE, PUTATIVE (AFU_ORTHOLOGUE AFUA_7G08575)-RELATED"/>
    <property type="match status" value="1"/>
</dbReference>
<protein>
    <recommendedName>
        <fullName evidence="6">Actin-like ATPase domain-containing protein</fullName>
    </recommendedName>
</protein>
<dbReference type="EMBL" id="ML220151">
    <property type="protein sequence ID" value="TGZ77595.1"/>
    <property type="molecule type" value="Genomic_DNA"/>
</dbReference>
<dbReference type="InterPro" id="IPR043129">
    <property type="entry name" value="ATPase_NBD"/>
</dbReference>
<dbReference type="Pfam" id="PF00012">
    <property type="entry name" value="HSP70"/>
    <property type="match status" value="1"/>
</dbReference>